<organism evidence="2 3">
    <name type="scientific">Pisum sativum</name>
    <name type="common">Garden pea</name>
    <name type="synonym">Lathyrus oleraceus</name>
    <dbReference type="NCBI Taxonomy" id="3888"/>
    <lineage>
        <taxon>Eukaryota</taxon>
        <taxon>Viridiplantae</taxon>
        <taxon>Streptophyta</taxon>
        <taxon>Embryophyta</taxon>
        <taxon>Tracheophyta</taxon>
        <taxon>Spermatophyta</taxon>
        <taxon>Magnoliopsida</taxon>
        <taxon>eudicotyledons</taxon>
        <taxon>Gunneridae</taxon>
        <taxon>Pentapetalae</taxon>
        <taxon>rosids</taxon>
        <taxon>fabids</taxon>
        <taxon>Fabales</taxon>
        <taxon>Fabaceae</taxon>
        <taxon>Papilionoideae</taxon>
        <taxon>50 kb inversion clade</taxon>
        <taxon>NPAAA clade</taxon>
        <taxon>Hologalegina</taxon>
        <taxon>IRL clade</taxon>
        <taxon>Fabeae</taxon>
        <taxon>Lathyrus</taxon>
    </lineage>
</organism>
<gene>
    <name evidence="2" type="ORF">KIW84_030848</name>
</gene>
<feature type="compositionally biased region" description="Basic and acidic residues" evidence="1">
    <location>
        <begin position="107"/>
        <end position="118"/>
    </location>
</feature>
<dbReference type="Gramene" id="Psat03G0084800-T1">
    <property type="protein sequence ID" value="KAI5424816.1"/>
    <property type="gene ID" value="KIW84_030848"/>
</dbReference>
<comment type="caution">
    <text evidence="2">The sequence shown here is derived from an EMBL/GenBank/DDBJ whole genome shotgun (WGS) entry which is preliminary data.</text>
</comment>
<evidence type="ECO:0000256" key="1">
    <source>
        <dbReference type="SAM" id="MobiDB-lite"/>
    </source>
</evidence>
<evidence type="ECO:0000313" key="3">
    <source>
        <dbReference type="Proteomes" id="UP001058974"/>
    </source>
</evidence>
<protein>
    <recommendedName>
        <fullName evidence="4">Gag-pol polyprotein</fullName>
    </recommendedName>
</protein>
<dbReference type="Proteomes" id="UP001058974">
    <property type="component" value="Chromosome 3"/>
</dbReference>
<keyword evidence="3" id="KW-1185">Reference proteome</keyword>
<name>A0A9D4XU98_PEA</name>
<accession>A0A9D4XU98</accession>
<reference evidence="2 3" key="1">
    <citation type="journal article" date="2022" name="Nat. Genet.">
        <title>Improved pea reference genome and pan-genome highlight genomic features and evolutionary characteristics.</title>
        <authorList>
            <person name="Yang T."/>
            <person name="Liu R."/>
            <person name="Luo Y."/>
            <person name="Hu S."/>
            <person name="Wang D."/>
            <person name="Wang C."/>
            <person name="Pandey M.K."/>
            <person name="Ge S."/>
            <person name="Xu Q."/>
            <person name="Li N."/>
            <person name="Li G."/>
            <person name="Huang Y."/>
            <person name="Saxena R.K."/>
            <person name="Ji Y."/>
            <person name="Li M."/>
            <person name="Yan X."/>
            <person name="He Y."/>
            <person name="Liu Y."/>
            <person name="Wang X."/>
            <person name="Xiang C."/>
            <person name="Varshney R.K."/>
            <person name="Ding H."/>
            <person name="Gao S."/>
            <person name="Zong X."/>
        </authorList>
    </citation>
    <scope>NUCLEOTIDE SEQUENCE [LARGE SCALE GENOMIC DNA]</scope>
    <source>
        <strain evidence="2 3">cv. Zhongwan 6</strain>
    </source>
</reference>
<evidence type="ECO:0000313" key="2">
    <source>
        <dbReference type="EMBL" id="KAI5424816.1"/>
    </source>
</evidence>
<dbReference type="AlphaFoldDB" id="A0A9D4XU98"/>
<dbReference type="EMBL" id="JAMSHJ010000003">
    <property type="protein sequence ID" value="KAI5424816.1"/>
    <property type="molecule type" value="Genomic_DNA"/>
</dbReference>
<proteinExistence type="predicted"/>
<sequence length="236" mass="27130">MKVTAIEESQDISNMRVDEIIGSIQTFEMGMCDGSEKKVKSIAFMSNTEEEEKESGQDIDEDLANDVAMLGRQFNRLLKKMDVRSKANVKNIASNISKSNNARRRTRSDEKPKEGKGVQCHECDGVNRLTPWVNRLTQDKTRFLAKLNSVNRLTPWVNRLTQTEQQFLRNHNSVNRLMPWVNRLTQKAVPALTRSRMQNSPHFPPLEDFRTSDSDSVKSYTFGKLQLTQLQIQLQL</sequence>
<evidence type="ECO:0008006" key="4">
    <source>
        <dbReference type="Google" id="ProtNLM"/>
    </source>
</evidence>
<feature type="region of interest" description="Disordered" evidence="1">
    <location>
        <begin position="94"/>
        <end position="118"/>
    </location>
</feature>